<organism evidence="2 3">
    <name type="scientific">Fonsecaea pedrosoi CBS 271.37</name>
    <dbReference type="NCBI Taxonomy" id="1442368"/>
    <lineage>
        <taxon>Eukaryota</taxon>
        <taxon>Fungi</taxon>
        <taxon>Dikarya</taxon>
        <taxon>Ascomycota</taxon>
        <taxon>Pezizomycotina</taxon>
        <taxon>Eurotiomycetes</taxon>
        <taxon>Chaetothyriomycetidae</taxon>
        <taxon>Chaetothyriales</taxon>
        <taxon>Herpotrichiellaceae</taxon>
        <taxon>Fonsecaea</taxon>
    </lineage>
</organism>
<dbReference type="AlphaFoldDB" id="A0A0D2HBU0"/>
<protein>
    <recommendedName>
        <fullName evidence="1">DUF7708 domain-containing protein</fullName>
    </recommendedName>
</protein>
<dbReference type="RefSeq" id="XP_013285797.1">
    <property type="nucleotide sequence ID" value="XM_013430343.1"/>
</dbReference>
<keyword evidence="3" id="KW-1185">Reference proteome</keyword>
<dbReference type="InterPro" id="IPR056125">
    <property type="entry name" value="DUF7708"/>
</dbReference>
<dbReference type="STRING" id="1442368.A0A0D2HBU0"/>
<proteinExistence type="predicted"/>
<dbReference type="Pfam" id="PF24809">
    <property type="entry name" value="DUF7708"/>
    <property type="match status" value="1"/>
</dbReference>
<dbReference type="VEuPathDB" id="FungiDB:Z517_05015"/>
<evidence type="ECO:0000313" key="3">
    <source>
        <dbReference type="Proteomes" id="UP000053029"/>
    </source>
</evidence>
<gene>
    <name evidence="2" type="ORF">Z517_05015</name>
</gene>
<accession>A0A0D2HBU0</accession>
<name>A0A0D2HBU0_9EURO</name>
<evidence type="ECO:0000259" key="1">
    <source>
        <dbReference type="Pfam" id="PF24809"/>
    </source>
</evidence>
<evidence type="ECO:0000313" key="2">
    <source>
        <dbReference type="EMBL" id="KIW81989.1"/>
    </source>
</evidence>
<dbReference type="HOGENOM" id="CLU_035524_0_0_1"/>
<sequence>MAAKDDPQLLISAYIGDTTRTYDVAREAFEKGVEYFKKEVTNDKVKKDWIDKQTSLQDVLNVAENAHRDYQASHSQGGPISTWVSRLPHQIMYYGSVIDVFTQSHPEYAALAWGAIKFVLMGAIDHARLFAKIAEALTLVGESLQRVTVYSKLYSPAEILPTIARLYGHVILFLMKAVKWYKKSSWWRALKSVSEPYDIGYKETVDQIKACTASLDTVADSAAKVELRGVTLMQTQSVTSLNAVDSKLEWLHGAFAKSVSQLALVEGKIDSLFCVASSTHALSHQISGDVLDNKERLRDLQFAEILNELGVGEDAIRRLDQCRAIYKRRQPWKHAGQESLNLVNVIRSWAASNGSALLVVQGSPLTEAKLKDLAVSVVDYGRAAGASTIWALSESKKSRPQSTDRTGLWKTLIAQALRHDPTMPNQNDLKLSASQFKLHHHESEWRTLFSQVVSKLSKCVVVVEASDVFKDFNYDPARVCDFISMFQLAADEVASRGGVVKILIASYCSDRSALADLSASGRVFTAFVARPKPINKKATKRARAVDRKARRSVVFK</sequence>
<dbReference type="EMBL" id="KN846971">
    <property type="protein sequence ID" value="KIW81989.1"/>
    <property type="molecule type" value="Genomic_DNA"/>
</dbReference>
<dbReference type="OrthoDB" id="61900at2759"/>
<reference evidence="2 3" key="1">
    <citation type="submission" date="2015-01" db="EMBL/GenBank/DDBJ databases">
        <title>The Genome Sequence of Fonsecaea pedrosoi CBS 271.37.</title>
        <authorList>
            <consortium name="The Broad Institute Genomics Platform"/>
            <person name="Cuomo C."/>
            <person name="de Hoog S."/>
            <person name="Gorbushina A."/>
            <person name="Stielow B."/>
            <person name="Teixiera M."/>
            <person name="Abouelleil A."/>
            <person name="Chapman S.B."/>
            <person name="Priest M."/>
            <person name="Young S.K."/>
            <person name="Wortman J."/>
            <person name="Nusbaum C."/>
            <person name="Birren B."/>
        </authorList>
    </citation>
    <scope>NUCLEOTIDE SEQUENCE [LARGE SCALE GENOMIC DNA]</scope>
    <source>
        <strain evidence="2 3">CBS 271.37</strain>
    </source>
</reference>
<dbReference type="GeneID" id="25304505"/>
<dbReference type="Proteomes" id="UP000053029">
    <property type="component" value="Unassembled WGS sequence"/>
</dbReference>
<feature type="domain" description="DUF7708" evidence="1">
    <location>
        <begin position="83"/>
        <end position="226"/>
    </location>
</feature>